<dbReference type="EMBL" id="ADAQ01000013">
    <property type="protein sequence ID" value="EEY70770.1"/>
    <property type="molecule type" value="Genomic_DNA"/>
</dbReference>
<protein>
    <submittedName>
        <fullName evidence="2">Uncharacterized protein</fullName>
    </submittedName>
</protein>
<comment type="caution">
    <text evidence="2">The sequence shown here is derived from an EMBL/GenBank/DDBJ whole genome shotgun (WGS) entry which is preliminary data.</text>
</comment>
<evidence type="ECO:0000313" key="2">
    <source>
        <dbReference type="EMBL" id="EEY70770.1"/>
    </source>
</evidence>
<gene>
    <name evidence="2" type="ORF">VHA_002627</name>
</gene>
<proteinExistence type="predicted"/>
<reference evidence="2 3" key="1">
    <citation type="submission" date="2009-10" db="EMBL/GenBank/DDBJ databases">
        <authorList>
            <consortium name="Los Alamos National Laboratory (LANL)"/>
            <consortium name="National Microbial Pathogen Data Resource (NMPDR)"/>
            <person name="Saunders E.H."/>
            <person name="Munk A.C."/>
            <person name="Tapia R."/>
            <person name="Green L."/>
            <person name="Rogers Y."/>
            <person name="Detter J.C."/>
            <person name="Bruce D."/>
            <person name="Brettin T.S."/>
            <person name="Colwell R.R."/>
            <person name="Huq A."/>
            <person name="Grim C.J."/>
            <person name="Hasan N.A."/>
            <person name="Bartels D."/>
            <person name="Vonstein V."/>
        </authorList>
    </citation>
    <scope>NUCLEOTIDE SEQUENCE [LARGE SCALE GENOMIC DNA]</scope>
    <source>
        <strain evidence="2 3">CIP 101886</strain>
    </source>
</reference>
<dbReference type="AlphaFoldDB" id="D0IA52"/>
<keyword evidence="3" id="KW-1185">Reference proteome</keyword>
<feature type="region of interest" description="Disordered" evidence="1">
    <location>
        <begin position="24"/>
        <end position="43"/>
    </location>
</feature>
<organism evidence="2 3">
    <name type="scientific">Grimontia hollisae CIP 101886</name>
    <dbReference type="NCBI Taxonomy" id="675812"/>
    <lineage>
        <taxon>Bacteria</taxon>
        <taxon>Pseudomonadati</taxon>
        <taxon>Pseudomonadota</taxon>
        <taxon>Gammaproteobacteria</taxon>
        <taxon>Vibrionales</taxon>
        <taxon>Vibrionaceae</taxon>
        <taxon>Grimontia</taxon>
    </lineage>
</organism>
<dbReference type="Proteomes" id="UP000003604">
    <property type="component" value="Unassembled WGS sequence"/>
</dbReference>
<accession>D0IA52</accession>
<evidence type="ECO:0000313" key="3">
    <source>
        <dbReference type="Proteomes" id="UP000003604"/>
    </source>
</evidence>
<name>D0IA52_GRIHO</name>
<sequence length="43" mass="4899">MFSGMVAALPITVFLIVIFNNQRSPDQKKKPSQGIREMYRNDG</sequence>
<evidence type="ECO:0000256" key="1">
    <source>
        <dbReference type="SAM" id="MobiDB-lite"/>
    </source>
</evidence>